<evidence type="ECO:0000313" key="2">
    <source>
        <dbReference type="EMBL" id="VAV87715.1"/>
    </source>
</evidence>
<protein>
    <recommendedName>
        <fullName evidence="3">BrnA antitoxin family protein</fullName>
    </recommendedName>
</protein>
<dbReference type="Pfam" id="PF14384">
    <property type="entry name" value="BrnA_antitoxin"/>
    <property type="match status" value="1"/>
</dbReference>
<sequence length="92" mass="10490">MASKHKINPYEIDEDNKPLTDDEIKRLRPGHEVFKELGMEAPRGRGRPPVANPKARVTLRLDGDIIDYFKAKNPKGWQTRVNEALRKVAGLD</sequence>
<evidence type="ECO:0008006" key="3">
    <source>
        <dbReference type="Google" id="ProtNLM"/>
    </source>
</evidence>
<accession>A0A3B0RWD9</accession>
<evidence type="ECO:0000256" key="1">
    <source>
        <dbReference type="SAM" id="MobiDB-lite"/>
    </source>
</evidence>
<proteinExistence type="predicted"/>
<dbReference type="EMBL" id="UOED01000029">
    <property type="protein sequence ID" value="VAV87715.1"/>
    <property type="molecule type" value="Genomic_DNA"/>
</dbReference>
<dbReference type="AlphaFoldDB" id="A0A3B0RWD9"/>
<gene>
    <name evidence="2" type="ORF">MNBD_ALPHA02-952</name>
</gene>
<reference evidence="2" key="1">
    <citation type="submission" date="2018-06" db="EMBL/GenBank/DDBJ databases">
        <authorList>
            <person name="Zhirakovskaya E."/>
        </authorList>
    </citation>
    <scope>NUCLEOTIDE SEQUENCE</scope>
</reference>
<name>A0A3B0RWD9_9ZZZZ</name>
<dbReference type="InterPro" id="IPR025528">
    <property type="entry name" value="BrnA_antitoxin"/>
</dbReference>
<organism evidence="2">
    <name type="scientific">hydrothermal vent metagenome</name>
    <dbReference type="NCBI Taxonomy" id="652676"/>
    <lineage>
        <taxon>unclassified sequences</taxon>
        <taxon>metagenomes</taxon>
        <taxon>ecological metagenomes</taxon>
    </lineage>
</organism>
<feature type="region of interest" description="Disordered" evidence="1">
    <location>
        <begin position="1"/>
        <end position="22"/>
    </location>
</feature>